<dbReference type="CDD" id="cd19756">
    <property type="entry name" value="Bbox2"/>
    <property type="match status" value="1"/>
</dbReference>
<evidence type="ECO:0000256" key="1">
    <source>
        <dbReference type="ARBA" id="ARBA00022723"/>
    </source>
</evidence>
<dbReference type="Proteomes" id="UP001209878">
    <property type="component" value="Unassembled WGS sequence"/>
</dbReference>
<dbReference type="Pfam" id="PF00643">
    <property type="entry name" value="zf-B_box"/>
    <property type="match status" value="1"/>
</dbReference>
<protein>
    <submittedName>
        <fullName evidence="7">Uncharacterized protein</fullName>
    </submittedName>
</protein>
<dbReference type="SMART" id="SM00184">
    <property type="entry name" value="RING"/>
    <property type="match status" value="1"/>
</dbReference>
<dbReference type="Gene3D" id="3.30.160.60">
    <property type="entry name" value="Classic Zinc Finger"/>
    <property type="match status" value="1"/>
</dbReference>
<evidence type="ECO:0000259" key="5">
    <source>
        <dbReference type="PROSITE" id="PS50089"/>
    </source>
</evidence>
<keyword evidence="2 4" id="KW-0863">Zinc-finger</keyword>
<accession>A0AAD9KTN0</accession>
<dbReference type="InterPro" id="IPR047153">
    <property type="entry name" value="TRIM45/56/19-like"/>
</dbReference>
<evidence type="ECO:0000256" key="2">
    <source>
        <dbReference type="ARBA" id="ARBA00022771"/>
    </source>
</evidence>
<keyword evidence="3" id="KW-0862">Zinc</keyword>
<evidence type="ECO:0000313" key="7">
    <source>
        <dbReference type="EMBL" id="KAK2177312.1"/>
    </source>
</evidence>
<evidence type="ECO:0000256" key="4">
    <source>
        <dbReference type="PROSITE-ProRule" id="PRU00024"/>
    </source>
</evidence>
<dbReference type="GO" id="GO:0008270">
    <property type="term" value="F:zinc ion binding"/>
    <property type="evidence" value="ECO:0007669"/>
    <property type="project" value="UniProtKB-KW"/>
</dbReference>
<sequence>MECPVCLDVYKQPVLLPECGHTICQACAEGLMSYSRFLRCPECRFEYSLPQGVESLPHNVALQRVIDEHSRSSIFANLRCEQHPNDAASLYCKTCEKYICVNCLFSTMDHKDHDVDTCDNTFTQEKRLLGDLKTRSEETRDKEMEYISELEQAERSLAAVHAERLTMIEKCEKGMVLVVKAMSAKLKATLNNGSMAHDRQRLQMALSSAKERLVDMERVLSDGESVFNIDVSTS</sequence>
<dbReference type="PROSITE" id="PS50089">
    <property type="entry name" value="ZF_RING_2"/>
    <property type="match status" value="1"/>
</dbReference>
<dbReference type="Pfam" id="PF13445">
    <property type="entry name" value="zf-RING_UBOX"/>
    <property type="match status" value="1"/>
</dbReference>
<keyword evidence="1" id="KW-0479">Metal-binding</keyword>
<comment type="caution">
    <text evidence="7">The sequence shown here is derived from an EMBL/GenBank/DDBJ whole genome shotgun (WGS) entry which is preliminary data.</text>
</comment>
<dbReference type="SUPFAM" id="SSF57845">
    <property type="entry name" value="B-box zinc-binding domain"/>
    <property type="match status" value="1"/>
</dbReference>
<dbReference type="AlphaFoldDB" id="A0AAD9KTN0"/>
<dbReference type="InterPro" id="IPR000315">
    <property type="entry name" value="Znf_B-box"/>
</dbReference>
<keyword evidence="8" id="KW-1185">Reference proteome</keyword>
<organism evidence="7 8">
    <name type="scientific">Ridgeia piscesae</name>
    <name type="common">Tubeworm</name>
    <dbReference type="NCBI Taxonomy" id="27915"/>
    <lineage>
        <taxon>Eukaryota</taxon>
        <taxon>Metazoa</taxon>
        <taxon>Spiralia</taxon>
        <taxon>Lophotrochozoa</taxon>
        <taxon>Annelida</taxon>
        <taxon>Polychaeta</taxon>
        <taxon>Sedentaria</taxon>
        <taxon>Canalipalpata</taxon>
        <taxon>Sabellida</taxon>
        <taxon>Siboglinidae</taxon>
        <taxon>Ridgeia</taxon>
    </lineage>
</organism>
<dbReference type="PANTHER" id="PTHR25462">
    <property type="entry name" value="BONUS, ISOFORM C-RELATED"/>
    <property type="match status" value="1"/>
</dbReference>
<feature type="domain" description="B box-type" evidence="6">
    <location>
        <begin position="75"/>
        <end position="115"/>
    </location>
</feature>
<dbReference type="PROSITE" id="PS50119">
    <property type="entry name" value="ZF_BBOX"/>
    <property type="match status" value="1"/>
</dbReference>
<dbReference type="InterPro" id="IPR017907">
    <property type="entry name" value="Znf_RING_CS"/>
</dbReference>
<dbReference type="InterPro" id="IPR013083">
    <property type="entry name" value="Znf_RING/FYVE/PHD"/>
</dbReference>
<dbReference type="InterPro" id="IPR001841">
    <property type="entry name" value="Znf_RING"/>
</dbReference>
<dbReference type="PROSITE" id="PS00518">
    <property type="entry name" value="ZF_RING_1"/>
    <property type="match status" value="1"/>
</dbReference>
<proteinExistence type="predicted"/>
<feature type="domain" description="RING-type" evidence="5">
    <location>
        <begin position="3"/>
        <end position="44"/>
    </location>
</feature>
<dbReference type="Gene3D" id="3.30.40.10">
    <property type="entry name" value="Zinc/RING finger domain, C3HC4 (zinc finger)"/>
    <property type="match status" value="1"/>
</dbReference>
<name>A0AAD9KTN0_RIDPI</name>
<evidence type="ECO:0000259" key="6">
    <source>
        <dbReference type="PROSITE" id="PS50119"/>
    </source>
</evidence>
<dbReference type="GO" id="GO:0061630">
    <property type="term" value="F:ubiquitin protein ligase activity"/>
    <property type="evidence" value="ECO:0007669"/>
    <property type="project" value="TreeGrafter"/>
</dbReference>
<dbReference type="EMBL" id="JAODUO010000607">
    <property type="protein sequence ID" value="KAK2177312.1"/>
    <property type="molecule type" value="Genomic_DNA"/>
</dbReference>
<evidence type="ECO:0000256" key="3">
    <source>
        <dbReference type="ARBA" id="ARBA00022833"/>
    </source>
</evidence>
<gene>
    <name evidence="7" type="ORF">NP493_606g03028</name>
</gene>
<dbReference type="InterPro" id="IPR027370">
    <property type="entry name" value="Znf-RING_euk"/>
</dbReference>
<dbReference type="SUPFAM" id="SSF57850">
    <property type="entry name" value="RING/U-box"/>
    <property type="match status" value="1"/>
</dbReference>
<dbReference type="PANTHER" id="PTHR25462:SF306">
    <property type="entry name" value="TRIPARTITE MOTIF CONTAINING 9"/>
    <property type="match status" value="1"/>
</dbReference>
<evidence type="ECO:0000313" key="8">
    <source>
        <dbReference type="Proteomes" id="UP001209878"/>
    </source>
</evidence>
<reference evidence="7" key="1">
    <citation type="journal article" date="2023" name="Mol. Biol. Evol.">
        <title>Third-Generation Sequencing Reveals the Adaptive Role of the Epigenome in Three Deep-Sea Polychaetes.</title>
        <authorList>
            <person name="Perez M."/>
            <person name="Aroh O."/>
            <person name="Sun Y."/>
            <person name="Lan Y."/>
            <person name="Juniper S.K."/>
            <person name="Young C.R."/>
            <person name="Angers B."/>
            <person name="Qian P.Y."/>
        </authorList>
    </citation>
    <scope>NUCLEOTIDE SEQUENCE</scope>
    <source>
        <strain evidence="7">R07B-5</strain>
    </source>
</reference>